<gene>
    <name evidence="2" type="ORF">KIJ12_03755</name>
</gene>
<dbReference type="RefSeq" id="WP_013231075.1">
    <property type="nucleotide sequence ID" value="NZ_BPKT01000010.1"/>
</dbReference>
<feature type="domain" description="DUF4097" evidence="1">
    <location>
        <begin position="225"/>
        <end position="446"/>
    </location>
</feature>
<accession>A0A9Q3SXQ3</accession>
<organism evidence="2 3">
    <name type="scientific">Leuconostoc gasicomitatum</name>
    <dbReference type="NCBI Taxonomy" id="115778"/>
    <lineage>
        <taxon>Bacteria</taxon>
        <taxon>Bacillati</taxon>
        <taxon>Bacillota</taxon>
        <taxon>Bacilli</taxon>
        <taxon>Lactobacillales</taxon>
        <taxon>Lactobacillaceae</taxon>
        <taxon>Leuconostoc</taxon>
        <taxon>Leuconostoc gelidum group</taxon>
    </lineage>
</organism>
<dbReference type="Proteomes" id="UP000752647">
    <property type="component" value="Unassembled WGS sequence"/>
</dbReference>
<sequence length="447" mass="49949">MTSIEMEIRTRLDVIFSKYTPNTQLTEFKEELVADLMEAYQDFAKQDKSHDEALDDAFAQLGDIDIVLRDLSQTDKTNGANHDDEPKKAPFIDISDDGFHVGNLHIDGRGVRLGDDIVIDGKHDKVQFGDWLHVDHDGARVGKKYYKFDDDSNINQSHFDENEENASAPTWAAAHHNAQIPTSDKQFVFDYRDATVNFYTNDKTDLITVDEYFNRDNARYFARIEENDDRVLVSQGDHPLLFHVRTLINIGFPKNFDTGYITSINHSGRVTAQHLTLGTFNLVIHSGSFNGQQIKATTAAWEVHSGAVKADGLTFEKAEIFDQSGSVKLLNAAISHAKISATSGSVQVDNFVGGGQFSANSGSLRLRITELTDDLKLHAHSSSIRVTAPATQHFNFDLSSNSGMVTIERDENIHFDKNTTNYKRGFYGTNPKFTIDANVNSGTIKVY</sequence>
<evidence type="ECO:0000259" key="1">
    <source>
        <dbReference type="Pfam" id="PF13349"/>
    </source>
</evidence>
<evidence type="ECO:0000313" key="2">
    <source>
        <dbReference type="EMBL" id="MBZ5962277.1"/>
    </source>
</evidence>
<reference evidence="2" key="1">
    <citation type="submission" date="2021-05" db="EMBL/GenBank/DDBJ databases">
        <title>Pangenome of Leuconostoc gelidum warrants species status for Leuconostoc gelidum subsp. gasicomitatum.</title>
        <authorList>
            <person name="Johansson P."/>
            <person name="Sade E."/>
            <person name="Hultman J."/>
            <person name="Auvinen P."/>
            <person name="Bjorkroth J."/>
        </authorList>
    </citation>
    <scope>NUCLEOTIDE SEQUENCE</scope>
    <source>
        <strain evidence="2">A.21.4</strain>
    </source>
</reference>
<dbReference type="OMA" id="HHNAQIP"/>
<dbReference type="GeneID" id="34301050"/>
<evidence type="ECO:0000313" key="3">
    <source>
        <dbReference type="Proteomes" id="UP000752647"/>
    </source>
</evidence>
<dbReference type="Pfam" id="PF13349">
    <property type="entry name" value="DUF4097"/>
    <property type="match status" value="1"/>
</dbReference>
<protein>
    <submittedName>
        <fullName evidence="2">DUF4097 family beta strand repeat protein</fullName>
    </submittedName>
</protein>
<name>A0A9Q3SXQ3_9LACO</name>
<dbReference type="InterPro" id="IPR025164">
    <property type="entry name" value="Toastrack_DUF4097"/>
</dbReference>
<proteinExistence type="predicted"/>
<dbReference type="AlphaFoldDB" id="A0A9Q3SXQ3"/>
<dbReference type="EMBL" id="JAHBFI010000008">
    <property type="protein sequence ID" value="MBZ5962277.1"/>
    <property type="molecule type" value="Genomic_DNA"/>
</dbReference>
<comment type="caution">
    <text evidence="2">The sequence shown here is derived from an EMBL/GenBank/DDBJ whole genome shotgun (WGS) entry which is preliminary data.</text>
</comment>